<comment type="similarity">
    <text evidence="1">Belongs to the peptidase M1 family.</text>
</comment>
<gene>
    <name evidence="12" type="ORF">TRFO_16400</name>
</gene>
<sequence length="555" mass="64659">MSQVFSQDYIPIHYDLHLHMNKNNRTIEALVNIQFQKIEIKKGECNLLIHSNIQIHRISQEKVQLKYLINGKNLKIFGDCFHLFPVTIEYSVTPLIDDQQGFYRYDDEVILTHFQPNDMPSLFPCYDGPEVQASFSLTITHPSDIEALSNMQSTCCEGKNGEIVDIFEQTPPMCSYLFCIALGHFSKIESFTKGRKVPVIFYSDSHDATHLKEYLNVACQCIDWIEKKFKVNYQLPHLQILAHHGFNTGMENYGLITIPYISNAYFQVDSILLILHEIVHLWFGDLVSIKSWDSLWLNEGFAELLPYYILNDLYPELDIWKYYLKKDCFSAFTLYSTGTIIKKLDELSIDHEKVFSVALYSKSCFVLKMFAELISLEKFYALCSSYLEQYKGKNVNTNDFLQYSSSFLDFDTGVFFKNWLHNIGFPVLVIDDNGNITQNSDDNSIYYFQVPIIYEYNNVIHQTNVIISQKKTKLMFQYDWIYINPNMQSLCYVVYSEALLKALVVAKKEGKINEIDINYLYKSTKALVGTSYINNSLLKLSREFSEFNSKFINYQ</sequence>
<dbReference type="GO" id="GO:0042277">
    <property type="term" value="F:peptide binding"/>
    <property type="evidence" value="ECO:0007669"/>
    <property type="project" value="TreeGrafter"/>
</dbReference>
<evidence type="ECO:0000259" key="11">
    <source>
        <dbReference type="Pfam" id="PF17900"/>
    </source>
</evidence>
<evidence type="ECO:0000313" key="13">
    <source>
        <dbReference type="Proteomes" id="UP000179807"/>
    </source>
</evidence>
<comment type="caution">
    <text evidence="12">The sequence shown here is derived from an EMBL/GenBank/DDBJ whole genome shotgun (WGS) entry which is preliminary data.</text>
</comment>
<dbReference type="GeneID" id="94833652"/>
<dbReference type="RefSeq" id="XP_068366556.1">
    <property type="nucleotide sequence ID" value="XM_068498948.1"/>
</dbReference>
<feature type="binding site" evidence="8">
    <location>
        <position position="280"/>
    </location>
    <ligand>
        <name>Zn(2+)</name>
        <dbReference type="ChEBI" id="CHEBI:29105"/>
        <note>catalytic</note>
    </ligand>
</feature>
<feature type="site" description="Transition state stabilizer" evidence="9">
    <location>
        <position position="360"/>
    </location>
</feature>
<evidence type="ECO:0000256" key="5">
    <source>
        <dbReference type="ARBA" id="ARBA00022833"/>
    </source>
</evidence>
<dbReference type="OrthoDB" id="10031169at2759"/>
<dbReference type="CDD" id="cd09601">
    <property type="entry name" value="M1_APN-Q_like"/>
    <property type="match status" value="1"/>
</dbReference>
<reference evidence="12" key="1">
    <citation type="submission" date="2016-10" db="EMBL/GenBank/DDBJ databases">
        <authorList>
            <person name="Benchimol M."/>
            <person name="Almeida L.G."/>
            <person name="Vasconcelos A.T."/>
            <person name="Perreira-Neves A."/>
            <person name="Rosa I.A."/>
            <person name="Tasca T."/>
            <person name="Bogo M.R."/>
            <person name="de Souza W."/>
        </authorList>
    </citation>
    <scope>NUCLEOTIDE SEQUENCE [LARGE SCALE GENOMIC DNA]</scope>
    <source>
        <strain evidence="12">K</strain>
    </source>
</reference>
<protein>
    <submittedName>
        <fullName evidence="12">Uncharacterized protein</fullName>
    </submittedName>
</protein>
<keyword evidence="6" id="KW-0482">Metalloprotease</keyword>
<dbReference type="InterPro" id="IPR045357">
    <property type="entry name" value="Aminopeptidase_N-like_N"/>
</dbReference>
<feature type="binding site" evidence="8">
    <location>
        <position position="276"/>
    </location>
    <ligand>
        <name>Zn(2+)</name>
        <dbReference type="ChEBI" id="CHEBI:29105"/>
        <note>catalytic</note>
    </ligand>
</feature>
<evidence type="ECO:0000313" key="12">
    <source>
        <dbReference type="EMBL" id="OHT13420.1"/>
    </source>
</evidence>
<keyword evidence="3 8" id="KW-0479">Metal-binding</keyword>
<accession>A0A1J4KUI3</accession>
<keyword evidence="13" id="KW-1185">Reference proteome</keyword>
<dbReference type="InterPro" id="IPR014782">
    <property type="entry name" value="Peptidase_M1_dom"/>
</dbReference>
<evidence type="ECO:0000256" key="9">
    <source>
        <dbReference type="PIRSR" id="PIRSR634016-4"/>
    </source>
</evidence>
<dbReference type="SUPFAM" id="SSF55486">
    <property type="entry name" value="Metalloproteases ('zincins'), catalytic domain"/>
    <property type="match status" value="1"/>
</dbReference>
<feature type="binding site" evidence="8">
    <location>
        <position position="299"/>
    </location>
    <ligand>
        <name>Zn(2+)</name>
        <dbReference type="ChEBI" id="CHEBI:29105"/>
        <note>catalytic</note>
    </ligand>
</feature>
<keyword evidence="4" id="KW-0378">Hydrolase</keyword>
<dbReference type="GO" id="GO:0005737">
    <property type="term" value="C:cytoplasm"/>
    <property type="evidence" value="ECO:0007669"/>
    <property type="project" value="TreeGrafter"/>
</dbReference>
<feature type="active site" description="Proton acceptor" evidence="7">
    <location>
        <position position="277"/>
    </location>
</feature>
<evidence type="ECO:0000256" key="2">
    <source>
        <dbReference type="ARBA" id="ARBA00022670"/>
    </source>
</evidence>
<dbReference type="GO" id="GO:0005615">
    <property type="term" value="C:extracellular space"/>
    <property type="evidence" value="ECO:0007669"/>
    <property type="project" value="TreeGrafter"/>
</dbReference>
<dbReference type="PRINTS" id="PR00756">
    <property type="entry name" value="ALADIPTASE"/>
</dbReference>
<dbReference type="GO" id="GO:0016020">
    <property type="term" value="C:membrane"/>
    <property type="evidence" value="ECO:0007669"/>
    <property type="project" value="TreeGrafter"/>
</dbReference>
<dbReference type="Pfam" id="PF17900">
    <property type="entry name" value="Peptidase_M1_N"/>
    <property type="match status" value="1"/>
</dbReference>
<dbReference type="InterPro" id="IPR027268">
    <property type="entry name" value="Peptidase_M4/M1_CTD_sf"/>
</dbReference>
<organism evidence="12 13">
    <name type="scientific">Tritrichomonas foetus</name>
    <dbReference type="NCBI Taxonomy" id="1144522"/>
    <lineage>
        <taxon>Eukaryota</taxon>
        <taxon>Metamonada</taxon>
        <taxon>Parabasalia</taxon>
        <taxon>Tritrichomonadida</taxon>
        <taxon>Tritrichomonadidae</taxon>
        <taxon>Tritrichomonas</taxon>
    </lineage>
</organism>
<dbReference type="GO" id="GO:0006508">
    <property type="term" value="P:proteolysis"/>
    <property type="evidence" value="ECO:0007669"/>
    <property type="project" value="UniProtKB-KW"/>
</dbReference>
<evidence type="ECO:0000256" key="4">
    <source>
        <dbReference type="ARBA" id="ARBA00022801"/>
    </source>
</evidence>
<dbReference type="SUPFAM" id="SSF63737">
    <property type="entry name" value="Leukotriene A4 hydrolase N-terminal domain"/>
    <property type="match status" value="1"/>
</dbReference>
<dbReference type="PANTHER" id="PTHR11533:SF299">
    <property type="entry name" value="AMINOPEPTIDASE"/>
    <property type="match status" value="1"/>
</dbReference>
<dbReference type="EMBL" id="MLAK01000526">
    <property type="protein sequence ID" value="OHT13420.1"/>
    <property type="molecule type" value="Genomic_DNA"/>
</dbReference>
<evidence type="ECO:0000256" key="8">
    <source>
        <dbReference type="PIRSR" id="PIRSR634016-3"/>
    </source>
</evidence>
<name>A0A1J4KUI3_9EUKA</name>
<dbReference type="AlphaFoldDB" id="A0A1J4KUI3"/>
<dbReference type="Proteomes" id="UP000179807">
    <property type="component" value="Unassembled WGS sequence"/>
</dbReference>
<dbReference type="Gene3D" id="2.60.40.1730">
    <property type="entry name" value="tricorn interacting facor f3 domain"/>
    <property type="match status" value="1"/>
</dbReference>
<dbReference type="GO" id="GO:0008270">
    <property type="term" value="F:zinc ion binding"/>
    <property type="evidence" value="ECO:0007669"/>
    <property type="project" value="InterPro"/>
</dbReference>
<feature type="domain" description="Aminopeptidase N-like N-terminal" evidence="11">
    <location>
        <begin position="11"/>
        <end position="177"/>
    </location>
</feature>
<keyword evidence="2" id="KW-0645">Protease</keyword>
<dbReference type="Pfam" id="PF01433">
    <property type="entry name" value="Peptidase_M1"/>
    <property type="match status" value="1"/>
</dbReference>
<keyword evidence="5 8" id="KW-0862">Zinc</keyword>
<dbReference type="InterPro" id="IPR042097">
    <property type="entry name" value="Aminopeptidase_N-like_N_sf"/>
</dbReference>
<feature type="domain" description="Peptidase M1 membrane alanine aminopeptidase" evidence="10">
    <location>
        <begin position="215"/>
        <end position="419"/>
    </location>
</feature>
<evidence type="ECO:0000259" key="10">
    <source>
        <dbReference type="Pfam" id="PF01433"/>
    </source>
</evidence>
<evidence type="ECO:0000256" key="7">
    <source>
        <dbReference type="PIRSR" id="PIRSR634016-1"/>
    </source>
</evidence>
<evidence type="ECO:0000256" key="1">
    <source>
        <dbReference type="ARBA" id="ARBA00010136"/>
    </source>
</evidence>
<comment type="cofactor">
    <cofactor evidence="8">
        <name>Zn(2+)</name>
        <dbReference type="ChEBI" id="CHEBI:29105"/>
    </cofactor>
    <text evidence="8">Binds 1 zinc ion per subunit.</text>
</comment>
<dbReference type="InterPro" id="IPR001930">
    <property type="entry name" value="Peptidase_M1"/>
</dbReference>
<dbReference type="InterPro" id="IPR050344">
    <property type="entry name" value="Peptidase_M1_aminopeptidases"/>
</dbReference>
<dbReference type="Gene3D" id="1.10.390.10">
    <property type="entry name" value="Neutral Protease Domain 2"/>
    <property type="match status" value="1"/>
</dbReference>
<evidence type="ECO:0000256" key="3">
    <source>
        <dbReference type="ARBA" id="ARBA00022723"/>
    </source>
</evidence>
<proteinExistence type="inferred from homology"/>
<evidence type="ECO:0000256" key="6">
    <source>
        <dbReference type="ARBA" id="ARBA00023049"/>
    </source>
</evidence>
<dbReference type="VEuPathDB" id="TrichDB:TRFO_16400"/>
<dbReference type="InterPro" id="IPR034016">
    <property type="entry name" value="M1_APN-typ"/>
</dbReference>
<dbReference type="PANTHER" id="PTHR11533">
    <property type="entry name" value="PROTEASE M1 ZINC METALLOPROTEASE"/>
    <property type="match status" value="1"/>
</dbReference>
<dbReference type="GO" id="GO:0043171">
    <property type="term" value="P:peptide catabolic process"/>
    <property type="evidence" value="ECO:0007669"/>
    <property type="project" value="TreeGrafter"/>
</dbReference>
<dbReference type="GO" id="GO:0070006">
    <property type="term" value="F:metalloaminopeptidase activity"/>
    <property type="evidence" value="ECO:0007669"/>
    <property type="project" value="TreeGrafter"/>
</dbReference>